<accession>A0A2T8HIM0</accession>
<proteinExistence type="predicted"/>
<sequence>MGKKRRVGTKHYVVQLLSLVLVLFLSSCAPKTQSGVNDEGELIGNISISGAFALYPIAVLWSEDFKELHPEVRFNISAGGAGKGITDVLTNMVDIGLVSRDLHQQEIDKGAYPIFVAKDAVIGTINRAHPNFELIAQRGLTQRELVDIFVTQKYRNWNDIDTRFVAEPIEVYTRSDAAGAAETWAKFLGVNQEDLKGIGIFGDPGIAQAIRDRPNSIGFNNINYLFDLKTKRTSAGLAVVPIDINKNGQIDPEEGFYDTLPQLTEAVAANRYPSPPARDLMFVIHDKQRDNVLLNTFIQFVLEKEQQGYLLENGYVPLNDIAIARENQKLLRR</sequence>
<keyword evidence="4" id="KW-1185">Reference proteome</keyword>
<evidence type="ECO:0000256" key="1">
    <source>
        <dbReference type="ARBA" id="ARBA00022729"/>
    </source>
</evidence>
<gene>
    <name evidence="3" type="ORF">DC487_10270</name>
</gene>
<dbReference type="OrthoDB" id="1082996at2"/>
<evidence type="ECO:0000259" key="2">
    <source>
        <dbReference type="Pfam" id="PF12849"/>
    </source>
</evidence>
<dbReference type="InterPro" id="IPR050811">
    <property type="entry name" value="Phosphate_ABC_transporter"/>
</dbReference>
<feature type="domain" description="PBP" evidence="2">
    <location>
        <begin position="40"/>
        <end position="304"/>
    </location>
</feature>
<comment type="caution">
    <text evidence="3">The sequence shown here is derived from an EMBL/GenBank/DDBJ whole genome shotgun (WGS) entry which is preliminary data.</text>
</comment>
<evidence type="ECO:0000313" key="3">
    <source>
        <dbReference type="EMBL" id="PVH25296.1"/>
    </source>
</evidence>
<dbReference type="PANTHER" id="PTHR30570:SF1">
    <property type="entry name" value="PHOSPHATE-BINDING PROTEIN PSTS"/>
    <property type="match status" value="1"/>
</dbReference>
<dbReference type="PANTHER" id="PTHR30570">
    <property type="entry name" value="PERIPLASMIC PHOSPHATE BINDING COMPONENT OF PHOSPHATE ABC TRANSPORTER"/>
    <property type="match status" value="1"/>
</dbReference>
<dbReference type="Gene3D" id="3.40.190.10">
    <property type="entry name" value="Periplasmic binding protein-like II"/>
    <property type="match status" value="2"/>
</dbReference>
<dbReference type="SUPFAM" id="SSF53850">
    <property type="entry name" value="Periplasmic binding protein-like II"/>
    <property type="match status" value="1"/>
</dbReference>
<dbReference type="EMBL" id="QDKG01000003">
    <property type="protein sequence ID" value="PVH25296.1"/>
    <property type="molecule type" value="Genomic_DNA"/>
</dbReference>
<dbReference type="AlphaFoldDB" id="A0A2T8HIM0"/>
<dbReference type="Pfam" id="PF12849">
    <property type="entry name" value="PBP_like_2"/>
    <property type="match status" value="1"/>
</dbReference>
<dbReference type="RefSeq" id="WP_116775884.1">
    <property type="nucleotide sequence ID" value="NZ_QDKG01000003.1"/>
</dbReference>
<protein>
    <submittedName>
        <fullName evidence="3">Phosphate ABC transporter substrate-binding protein</fullName>
    </submittedName>
</protein>
<keyword evidence="1" id="KW-0732">Signal</keyword>
<dbReference type="InterPro" id="IPR024370">
    <property type="entry name" value="PBP_domain"/>
</dbReference>
<name>A0A2T8HIM0_9SPHI</name>
<dbReference type="Proteomes" id="UP000245627">
    <property type="component" value="Unassembled WGS sequence"/>
</dbReference>
<dbReference type="PROSITE" id="PS51257">
    <property type="entry name" value="PROKAR_LIPOPROTEIN"/>
    <property type="match status" value="1"/>
</dbReference>
<organism evidence="3 4">
    <name type="scientific">Sphingobacterium corticibacter</name>
    <dbReference type="NCBI Taxonomy" id="2171749"/>
    <lineage>
        <taxon>Bacteria</taxon>
        <taxon>Pseudomonadati</taxon>
        <taxon>Bacteroidota</taxon>
        <taxon>Sphingobacteriia</taxon>
        <taxon>Sphingobacteriales</taxon>
        <taxon>Sphingobacteriaceae</taxon>
        <taxon>Sphingobacterium</taxon>
    </lineage>
</organism>
<evidence type="ECO:0000313" key="4">
    <source>
        <dbReference type="Proteomes" id="UP000245627"/>
    </source>
</evidence>
<reference evidence="3 4" key="1">
    <citation type="submission" date="2018-04" db="EMBL/GenBank/DDBJ databases">
        <title>Sphingobacterium cortibacter sp. nov.</title>
        <authorList>
            <person name="Li Y."/>
        </authorList>
    </citation>
    <scope>NUCLEOTIDE SEQUENCE [LARGE SCALE GENOMIC DNA]</scope>
    <source>
        <strain evidence="3 4">2c-3</strain>
    </source>
</reference>